<name>A0A8R1HV36_CAEJA</name>
<feature type="transmembrane region" description="Helical" evidence="5">
    <location>
        <begin position="40"/>
        <end position="58"/>
    </location>
</feature>
<protein>
    <submittedName>
        <fullName evidence="6">Uncharacterized protein</fullName>
    </submittedName>
</protein>
<dbReference type="Proteomes" id="UP000005237">
    <property type="component" value="Unassembled WGS sequence"/>
</dbReference>
<dbReference type="PANTHER" id="PTHR31357:SF14">
    <property type="entry name" value="G PROTEIN-COUPLED RECEPTOR"/>
    <property type="match status" value="1"/>
</dbReference>
<keyword evidence="3 5" id="KW-1133">Transmembrane helix</keyword>
<evidence type="ECO:0000256" key="2">
    <source>
        <dbReference type="ARBA" id="ARBA00022692"/>
    </source>
</evidence>
<evidence type="ECO:0000256" key="1">
    <source>
        <dbReference type="ARBA" id="ARBA00004141"/>
    </source>
</evidence>
<dbReference type="PANTHER" id="PTHR31357">
    <property type="entry name" value="SERPENTINE RECEPTOR CLASS ALPHA-10"/>
    <property type="match status" value="1"/>
</dbReference>
<dbReference type="InterPro" id="IPR051080">
    <property type="entry name" value="Nematode_rcpt-like_serp_alpha"/>
</dbReference>
<dbReference type="GO" id="GO:0016020">
    <property type="term" value="C:membrane"/>
    <property type="evidence" value="ECO:0007669"/>
    <property type="project" value="UniProtKB-SubCell"/>
</dbReference>
<feature type="transmembrane region" description="Helical" evidence="5">
    <location>
        <begin position="84"/>
        <end position="105"/>
    </location>
</feature>
<dbReference type="AlphaFoldDB" id="A0A8R1HV36"/>
<keyword evidence="7" id="KW-1185">Reference proteome</keyword>
<dbReference type="EnsemblMetazoa" id="CJA11871c.1">
    <property type="protein sequence ID" value="CJA11871c.1"/>
    <property type="gene ID" value="WBGene00131075"/>
</dbReference>
<keyword evidence="4 5" id="KW-0472">Membrane</keyword>
<evidence type="ECO:0000313" key="7">
    <source>
        <dbReference type="Proteomes" id="UP000005237"/>
    </source>
</evidence>
<reference evidence="7" key="1">
    <citation type="submission" date="2010-08" db="EMBL/GenBank/DDBJ databases">
        <authorList>
            <consortium name="Caenorhabditis japonica Sequencing Consortium"/>
            <person name="Wilson R.K."/>
        </authorList>
    </citation>
    <scope>NUCLEOTIDE SEQUENCE [LARGE SCALE GENOMIC DNA]</scope>
    <source>
        <strain evidence="7">DF5081</strain>
    </source>
</reference>
<evidence type="ECO:0000313" key="6">
    <source>
        <dbReference type="EnsemblMetazoa" id="CJA11871c.1"/>
    </source>
</evidence>
<sequence length="214" mass="24541">MALFALFTTAPSVPIDWNSTSKLINCASLENKSNTIQRRVFVWFIFLDILSLASFGFLKMFQKFEMSNPVLKYSVHKRVAVKELVRTVQIIVPNLIFNVFCYLYFASVSILNTTGENVDPIRFLMANSVPFYICLSPLIWIFAIRRLDAKLDVRKNVNTFENHFNSLNDFWNGELEKGEEPPGPRIQRKMSHPERLFDNISSCNSVHPAPGSVV</sequence>
<proteinExistence type="predicted"/>
<evidence type="ECO:0000256" key="3">
    <source>
        <dbReference type="ARBA" id="ARBA00022989"/>
    </source>
</evidence>
<feature type="transmembrane region" description="Helical" evidence="5">
    <location>
        <begin position="125"/>
        <end position="144"/>
    </location>
</feature>
<organism evidence="6 7">
    <name type="scientific">Caenorhabditis japonica</name>
    <dbReference type="NCBI Taxonomy" id="281687"/>
    <lineage>
        <taxon>Eukaryota</taxon>
        <taxon>Metazoa</taxon>
        <taxon>Ecdysozoa</taxon>
        <taxon>Nematoda</taxon>
        <taxon>Chromadorea</taxon>
        <taxon>Rhabditida</taxon>
        <taxon>Rhabditina</taxon>
        <taxon>Rhabditomorpha</taxon>
        <taxon>Rhabditoidea</taxon>
        <taxon>Rhabditidae</taxon>
        <taxon>Peloderinae</taxon>
        <taxon>Caenorhabditis</taxon>
    </lineage>
</organism>
<keyword evidence="2 5" id="KW-0812">Transmembrane</keyword>
<reference evidence="6" key="2">
    <citation type="submission" date="2022-06" db="UniProtKB">
        <authorList>
            <consortium name="EnsemblMetazoa"/>
        </authorList>
    </citation>
    <scope>IDENTIFICATION</scope>
    <source>
        <strain evidence="6">DF5081</strain>
    </source>
</reference>
<evidence type="ECO:0000256" key="5">
    <source>
        <dbReference type="SAM" id="Phobius"/>
    </source>
</evidence>
<evidence type="ECO:0000256" key="4">
    <source>
        <dbReference type="ARBA" id="ARBA00023136"/>
    </source>
</evidence>
<dbReference type="GO" id="GO:0004984">
    <property type="term" value="F:olfactory receptor activity"/>
    <property type="evidence" value="ECO:0007669"/>
    <property type="project" value="TreeGrafter"/>
</dbReference>
<accession>A0A8R1HV36</accession>
<comment type="subcellular location">
    <subcellularLocation>
        <location evidence="1">Membrane</location>
        <topology evidence="1">Multi-pass membrane protein</topology>
    </subcellularLocation>
</comment>